<evidence type="ECO:0000313" key="2">
    <source>
        <dbReference type="Proteomes" id="UP000053165"/>
    </source>
</evidence>
<dbReference type="EMBL" id="APHI01000002">
    <property type="protein sequence ID" value="EOA62520.2"/>
    <property type="molecule type" value="Genomic_DNA"/>
</dbReference>
<evidence type="ECO:0000313" key="1">
    <source>
        <dbReference type="EMBL" id="EOA62520.2"/>
    </source>
</evidence>
<reference evidence="1 2" key="1">
    <citation type="submission" date="2013-03" db="EMBL/GenBank/DDBJ databases">
        <title>Genome sequence of Anaplasma phagocytophilum strain CRT38.</title>
        <authorList>
            <person name="Felsheim R.F."/>
            <person name="Kurtti T.J."/>
            <person name="Munderloh U.G."/>
        </authorList>
    </citation>
    <scope>NUCLEOTIDE SEQUENCE [LARGE SCALE GENOMIC DNA]</scope>
    <source>
        <strain evidence="1 2">CRT38</strain>
    </source>
</reference>
<gene>
    <name evidence="1" type="ORF">CRT38_04612</name>
</gene>
<sequence>KNSIIREDEASTVYLLAKELAYDVVTGQTDNLAAALAKTSGKDIVQFAKAVEISAPKIDEKVCRTKLGKTGNTKSHGTYMIETEDRTLQNKNGTSLCGGHGSTYSTDASPGNASAQVLKDFVRVTMKGDGSKNWPTSTGTGSSSNDNAKAVAKDLVQELTPEEKTIVAGLLAKTIEGGEVVEIRAVSSTSSMVNFGHGYWGFIVIREPYHAELRSYFQMLGEV</sequence>
<accession>S6GBC6</accession>
<name>S6GBC6_ANAPH</name>
<feature type="non-terminal residue" evidence="1">
    <location>
        <position position="1"/>
    </location>
</feature>
<dbReference type="PATRIC" id="fig|1269275.4.peg.1142"/>
<dbReference type="AlphaFoldDB" id="S6GBC6"/>
<protein>
    <submittedName>
        <fullName evidence="1">p44-new outer membrane protein</fullName>
    </submittedName>
</protein>
<organism evidence="1 2">
    <name type="scientific">Anaplasma phagocytophilum str. CRT38</name>
    <dbReference type="NCBI Taxonomy" id="1269275"/>
    <lineage>
        <taxon>Bacteria</taxon>
        <taxon>Pseudomonadati</taxon>
        <taxon>Pseudomonadota</taxon>
        <taxon>Alphaproteobacteria</taxon>
        <taxon>Rickettsiales</taxon>
        <taxon>Anaplasmataceae</taxon>
        <taxon>Anaplasma</taxon>
        <taxon>phagocytophilum group</taxon>
    </lineage>
</organism>
<proteinExistence type="predicted"/>
<comment type="caution">
    <text evidence="1">The sequence shown here is derived from an EMBL/GenBank/DDBJ whole genome shotgun (WGS) entry which is preliminary data.</text>
</comment>
<dbReference type="Proteomes" id="UP000053165">
    <property type="component" value="Unassembled WGS sequence"/>
</dbReference>